<evidence type="ECO:0000256" key="4">
    <source>
        <dbReference type="ARBA" id="ARBA00023239"/>
    </source>
</evidence>
<dbReference type="InterPro" id="IPR007342">
    <property type="entry name" value="PsuG"/>
</dbReference>
<reference evidence="6 7" key="1">
    <citation type="journal article" date="2014" name="BMC Genomics">
        <title>Adaptive genomic structural variation in the grape powdery mildew pathogen, Erysiphe necator.</title>
        <authorList>
            <person name="Jones L."/>
            <person name="Riaz S."/>
            <person name="Morales-Cruz A."/>
            <person name="Amrine K.C."/>
            <person name="McGuire B."/>
            <person name="Gubler W.D."/>
            <person name="Walker M.A."/>
            <person name="Cantu D."/>
        </authorList>
    </citation>
    <scope>NUCLEOTIDE SEQUENCE [LARGE SCALE GENOMIC DNA]</scope>
    <source>
        <strain evidence="7">c</strain>
    </source>
</reference>
<sequence length="921" mass="101123">MNMKILLHVNHPLRTRIFNRLYQPFAQPKRTLINALNRDLIATADNVAFHKNLLKPIVALESALYTHLMLYPDNFELARHLQNLIRGTGATPATIGVINGVAKIGLSDQEIHTLCIAAGKLETLKISRNDLSFALGMGIAGSPVNGGTTISSTMTLARWAGINVLATSGLGDVHLGGENPLSISADVTELGRTPIAIVSGGCRNFLDTRRTLELLETNGVLVATYSDGRAANINFPEFYSRDSGIKSPRVFHDYKEAAAIIFSLAKLGTRANRFSRSGVLFANPVSENFSIPRDEIKKATFQAIDEVSNLNIHEHEAARFALNKIRDLTNGRSNIVSLASIESNVILASKIAVELASFWKMDLGCKESLNLNISGQNTKIVTEKSKLKSENYGYSNFAHPRISKHIAHSNNLYEAKVNALKTNDTLGLNIKPNYHPNIVIIGAVVIEQTCDFILSPNAAFDTNLQPSLRSLNHSRIEHTVGGVGHDIALAAHLVSGDQRVRLCSLVANDLSGSTTVESLKAETLDIHGIKVLPKIINRSGQDIQNRTAHCVLVNDGKKDLVLGMTDMQIFRHNSYECSNIITENLKWAVIDANWNRKTVRGLMSMMRNKCPWTKIAFAPSSEQKGADIFRTSSNPESSCEIPNALDVYPNHKIDLAALSVGELNEMFCAATSHGYFENNDHWHVLDAFGIMGTQSNDRYKAIAGHELTIQGVPFQTIQLLPYIPKLLIKLGSKGVLLTELLKIGDSRLKDNIHEKWIVSRTRSGHMYIGGVYMRLYPIVETVDPADILSSKGAGNTLLGILIAGLSRGLKLDKNLVDIAQKGAIMTLRCKQAVSPSLGELTQSLDRLALNSENLENQVSKSATSLQSHQGISQNDENNQAFNAPIYHIRNFNFESEKYRNQTETAIENNASVTAKYGLPPL</sequence>
<keyword evidence="1" id="KW-0479">Metal-binding</keyword>
<evidence type="ECO:0000256" key="5">
    <source>
        <dbReference type="ARBA" id="ARBA00023295"/>
    </source>
</evidence>
<dbReference type="GO" id="GO:0046872">
    <property type="term" value="F:metal ion binding"/>
    <property type="evidence" value="ECO:0007669"/>
    <property type="project" value="UniProtKB-KW"/>
</dbReference>
<keyword evidence="7" id="KW-1185">Reference proteome</keyword>
<evidence type="ECO:0000256" key="1">
    <source>
        <dbReference type="ARBA" id="ARBA00022723"/>
    </source>
</evidence>
<dbReference type="Gene3D" id="3.40.1790.10">
    <property type="entry name" value="Indigoidine synthase domain"/>
    <property type="match status" value="1"/>
</dbReference>
<dbReference type="Gene3D" id="3.40.1190.20">
    <property type="match status" value="1"/>
</dbReference>
<comment type="caution">
    <text evidence="6">The sequence shown here is derived from an EMBL/GenBank/DDBJ whole genome shotgun (WGS) entry which is preliminary data.</text>
</comment>
<dbReference type="HOGENOM" id="CLU_012201_3_0_1"/>
<dbReference type="PANTHER" id="PTHR42909">
    <property type="entry name" value="ZGC:136858"/>
    <property type="match status" value="1"/>
</dbReference>
<organism evidence="6 7">
    <name type="scientific">Uncinula necator</name>
    <name type="common">Grape powdery mildew</name>
    <dbReference type="NCBI Taxonomy" id="52586"/>
    <lineage>
        <taxon>Eukaryota</taxon>
        <taxon>Fungi</taxon>
        <taxon>Dikarya</taxon>
        <taxon>Ascomycota</taxon>
        <taxon>Pezizomycotina</taxon>
        <taxon>Leotiomycetes</taxon>
        <taxon>Erysiphales</taxon>
        <taxon>Erysiphaceae</taxon>
        <taxon>Erysiphe</taxon>
    </lineage>
</organism>
<protein>
    <submittedName>
        <fullName evidence="6">Uncharacterized protein</fullName>
    </submittedName>
</protein>
<dbReference type="PANTHER" id="PTHR42909:SF1">
    <property type="entry name" value="CARBOHYDRATE KINASE PFKB DOMAIN-CONTAINING PROTEIN"/>
    <property type="match status" value="1"/>
</dbReference>
<keyword evidence="2" id="KW-0378">Hydrolase</keyword>
<evidence type="ECO:0000256" key="3">
    <source>
        <dbReference type="ARBA" id="ARBA00023211"/>
    </source>
</evidence>
<evidence type="ECO:0000313" key="6">
    <source>
        <dbReference type="EMBL" id="KHJ36355.1"/>
    </source>
</evidence>
<name>A0A0B1PGI5_UNCNE</name>
<dbReference type="SUPFAM" id="SSF53613">
    <property type="entry name" value="Ribokinase-like"/>
    <property type="match status" value="1"/>
</dbReference>
<dbReference type="GO" id="GO:0016798">
    <property type="term" value="F:hydrolase activity, acting on glycosyl bonds"/>
    <property type="evidence" value="ECO:0007669"/>
    <property type="project" value="UniProtKB-KW"/>
</dbReference>
<gene>
    <name evidence="6" type="ORF">EV44_g4864</name>
</gene>
<evidence type="ECO:0000313" key="7">
    <source>
        <dbReference type="Proteomes" id="UP000030854"/>
    </source>
</evidence>
<dbReference type="AlphaFoldDB" id="A0A0B1PGI5"/>
<dbReference type="SUPFAM" id="SSF110581">
    <property type="entry name" value="Indigoidine synthase A-like"/>
    <property type="match status" value="1"/>
</dbReference>
<dbReference type="EMBL" id="JNVN01000057">
    <property type="protein sequence ID" value="KHJ36355.1"/>
    <property type="molecule type" value="Genomic_DNA"/>
</dbReference>
<accession>A0A0B1PGI5</accession>
<evidence type="ECO:0000256" key="2">
    <source>
        <dbReference type="ARBA" id="ARBA00022801"/>
    </source>
</evidence>
<dbReference type="Proteomes" id="UP000030854">
    <property type="component" value="Unassembled WGS sequence"/>
</dbReference>
<keyword evidence="5" id="KW-0326">Glycosidase</keyword>
<proteinExistence type="predicted"/>
<dbReference type="InterPro" id="IPR029056">
    <property type="entry name" value="Ribokinase-like"/>
</dbReference>
<dbReference type="GO" id="GO:0005737">
    <property type="term" value="C:cytoplasm"/>
    <property type="evidence" value="ECO:0007669"/>
    <property type="project" value="TreeGrafter"/>
</dbReference>
<dbReference type="OMA" id="CETYNAN"/>
<dbReference type="InterPro" id="IPR022830">
    <property type="entry name" value="Indigdn_synthA-like"/>
</dbReference>
<dbReference type="GO" id="GO:0004730">
    <property type="term" value="F:pseudouridylate synthase activity"/>
    <property type="evidence" value="ECO:0007669"/>
    <property type="project" value="InterPro"/>
</dbReference>
<keyword evidence="3" id="KW-0464">Manganese</keyword>
<dbReference type="STRING" id="52586.A0A0B1PGI5"/>
<keyword evidence="4" id="KW-0456">Lyase</keyword>
<dbReference type="Pfam" id="PF04227">
    <property type="entry name" value="Indigoidine_A"/>
    <property type="match status" value="1"/>
</dbReference>